<dbReference type="PANTHER" id="PTHR46072:SF2">
    <property type="entry name" value="AMIDASE (EUROFUNG)"/>
    <property type="match status" value="1"/>
</dbReference>
<sequence>MTMSWQTKAEEKRAKQAELIPDSLKLKNPPGEEVLNVVDFPFDSVLSARDMEITNVEDITTLLSKVASGEWSATEVTRAFCNRALVAHQLVNCLTEIFVEQAMERAADLDAFFAEHGKTVGPLHGLPISLKDQIDVAGQEMTMGYVGWLGNVSKNDAVVAERLLSQGAVIYVRTNVPQALMFGEAVNNLFGKTDNPFNRKLTCGGSSGGEGALVALRGSLLGVGSDVGGSIRIPSAFQGLYGLRPSYNRVPYAGTTNSLEGQEAIFSVLGPMSVTLDGLKIFMKAMADSKPWLSDPLALRLPWSESEYALAEHGGGEKLCFAMMWDDGYVKPHPPYKRAMEKTKKALEAAGHTVVDWVPYQTERGCKIINDVFNADGGEDIDTVCALSGEPRMGWVLDPNAKPMSAFEFWAVARAKQLYIKDHLDHWQATASTTGTGRPVDAILAPAGAGAPQEHNKPQYIYYTGMGNLCDYSASVFPVLKVDPFIDVQEPAHEFRSDPDKMVYDLYSNPEVYRGAPIGLQCIGRKNEEEAVIRMTEIIDAALKNL</sequence>
<comment type="caution">
    <text evidence="8">The sequence shown here is derived from an EMBL/GenBank/DDBJ whole genome shotgun (WGS) entry which is preliminary data.</text>
</comment>
<evidence type="ECO:0000313" key="8">
    <source>
        <dbReference type="EMBL" id="ORY56801.1"/>
    </source>
</evidence>
<dbReference type="Gene3D" id="3.90.1300.10">
    <property type="entry name" value="Amidase signature (AS) domain"/>
    <property type="match status" value="1"/>
</dbReference>
<dbReference type="AlphaFoldDB" id="A0A1Y2DC15"/>
<dbReference type="FunCoup" id="A0A1Y2DC15">
    <property type="interactions" value="50"/>
</dbReference>
<proteinExistence type="inferred from homology"/>
<dbReference type="EC" id="3.5.1.4" evidence="3"/>
<feature type="binding site" evidence="6">
    <location>
        <position position="180"/>
    </location>
    <ligand>
        <name>substrate</name>
    </ligand>
</feature>
<protein>
    <recommendedName>
        <fullName evidence="3">amidase</fullName>
        <ecNumber evidence="3">3.5.1.4</ecNumber>
    </recommendedName>
</protein>
<evidence type="ECO:0000259" key="7">
    <source>
        <dbReference type="Pfam" id="PF01425"/>
    </source>
</evidence>
<dbReference type="Proteomes" id="UP000193467">
    <property type="component" value="Unassembled WGS sequence"/>
</dbReference>
<feature type="binding site" evidence="6">
    <location>
        <begin position="227"/>
        <end position="230"/>
    </location>
    <ligand>
        <name>substrate</name>
    </ligand>
</feature>
<keyword evidence="9" id="KW-1185">Reference proteome</keyword>
<feature type="active site" description="Charge relay system" evidence="5">
    <location>
        <position position="206"/>
    </location>
</feature>
<feature type="active site" description="Acyl-ester intermediate" evidence="5">
    <location>
        <position position="230"/>
    </location>
</feature>
<comment type="similarity">
    <text evidence="2">Belongs to the amidase family.</text>
</comment>
<comment type="catalytic activity">
    <reaction evidence="1">
        <text>a monocarboxylic acid amide + H2O = a monocarboxylate + NH4(+)</text>
        <dbReference type="Rhea" id="RHEA:12020"/>
        <dbReference type="ChEBI" id="CHEBI:15377"/>
        <dbReference type="ChEBI" id="CHEBI:28938"/>
        <dbReference type="ChEBI" id="CHEBI:35757"/>
        <dbReference type="ChEBI" id="CHEBI:83628"/>
        <dbReference type="EC" id="3.5.1.4"/>
    </reaction>
</comment>
<accession>A0A1Y2DC15</accession>
<evidence type="ECO:0000256" key="5">
    <source>
        <dbReference type="PIRSR" id="PIRSR001221-1"/>
    </source>
</evidence>
<evidence type="ECO:0000256" key="6">
    <source>
        <dbReference type="PIRSR" id="PIRSR001221-2"/>
    </source>
</evidence>
<dbReference type="GO" id="GO:0004040">
    <property type="term" value="F:amidase activity"/>
    <property type="evidence" value="ECO:0007669"/>
    <property type="project" value="UniProtKB-EC"/>
</dbReference>
<dbReference type="PIRSF" id="PIRSF001221">
    <property type="entry name" value="Amidase_fungi"/>
    <property type="match status" value="1"/>
</dbReference>
<dbReference type="InParanoid" id="A0A1Y2DC15"/>
<dbReference type="InterPro" id="IPR020556">
    <property type="entry name" value="Amidase_CS"/>
</dbReference>
<dbReference type="EMBL" id="MCGR01000084">
    <property type="protein sequence ID" value="ORY56801.1"/>
    <property type="molecule type" value="Genomic_DNA"/>
</dbReference>
<gene>
    <name evidence="8" type="ORF">BCR35DRAFT_284067</name>
</gene>
<feature type="active site" description="Charge relay system" evidence="5">
    <location>
        <position position="131"/>
    </location>
</feature>
<dbReference type="OrthoDB" id="6428749at2759"/>
<dbReference type="InterPro" id="IPR023631">
    <property type="entry name" value="Amidase_dom"/>
</dbReference>
<feature type="domain" description="Amidase" evidence="7">
    <location>
        <begin position="75"/>
        <end position="532"/>
    </location>
</feature>
<reference evidence="8 9" key="1">
    <citation type="submission" date="2016-07" db="EMBL/GenBank/DDBJ databases">
        <title>Pervasive Adenine N6-methylation of Active Genes in Fungi.</title>
        <authorList>
            <consortium name="DOE Joint Genome Institute"/>
            <person name="Mondo S.J."/>
            <person name="Dannebaum R.O."/>
            <person name="Kuo R.C."/>
            <person name="Labutti K."/>
            <person name="Haridas S."/>
            <person name="Kuo A."/>
            <person name="Salamov A."/>
            <person name="Ahrendt S.R."/>
            <person name="Lipzen A."/>
            <person name="Sullivan W."/>
            <person name="Andreopoulos W.B."/>
            <person name="Clum A."/>
            <person name="Lindquist E."/>
            <person name="Daum C."/>
            <person name="Ramamoorthy G.K."/>
            <person name="Gryganskyi A."/>
            <person name="Culley D."/>
            <person name="Magnuson J.K."/>
            <person name="James T.Y."/>
            <person name="O'Malley M.A."/>
            <person name="Stajich J.E."/>
            <person name="Spatafora J.W."/>
            <person name="Visel A."/>
            <person name="Grigoriev I.V."/>
        </authorList>
    </citation>
    <scope>NUCLEOTIDE SEQUENCE [LARGE SCALE GENOMIC DNA]</scope>
    <source>
        <strain evidence="8 9">62-1032</strain>
    </source>
</reference>
<evidence type="ECO:0000256" key="4">
    <source>
        <dbReference type="ARBA" id="ARBA00022801"/>
    </source>
</evidence>
<keyword evidence="4" id="KW-0378">Hydrolase</keyword>
<dbReference type="PROSITE" id="PS00571">
    <property type="entry name" value="AMIDASES"/>
    <property type="match status" value="1"/>
</dbReference>
<dbReference type="PANTHER" id="PTHR46072">
    <property type="entry name" value="AMIDASE-RELATED-RELATED"/>
    <property type="match status" value="1"/>
</dbReference>
<evidence type="ECO:0000256" key="3">
    <source>
        <dbReference type="ARBA" id="ARBA00012922"/>
    </source>
</evidence>
<dbReference type="SUPFAM" id="SSF75304">
    <property type="entry name" value="Amidase signature (AS) enzymes"/>
    <property type="match status" value="1"/>
</dbReference>
<dbReference type="STRING" id="106004.A0A1Y2DC15"/>
<dbReference type="InterPro" id="IPR036928">
    <property type="entry name" value="AS_sf"/>
</dbReference>
<dbReference type="Pfam" id="PF01425">
    <property type="entry name" value="Amidase"/>
    <property type="match status" value="1"/>
</dbReference>
<name>A0A1Y2DC15_9BASI</name>
<evidence type="ECO:0000256" key="1">
    <source>
        <dbReference type="ARBA" id="ARBA00001311"/>
    </source>
</evidence>
<evidence type="ECO:0000256" key="2">
    <source>
        <dbReference type="ARBA" id="ARBA00009199"/>
    </source>
</evidence>
<feature type="binding site" evidence="6">
    <location>
        <position position="206"/>
    </location>
    <ligand>
        <name>substrate</name>
    </ligand>
</feature>
<organism evidence="8 9">
    <name type="scientific">Leucosporidium creatinivorum</name>
    <dbReference type="NCBI Taxonomy" id="106004"/>
    <lineage>
        <taxon>Eukaryota</taxon>
        <taxon>Fungi</taxon>
        <taxon>Dikarya</taxon>
        <taxon>Basidiomycota</taxon>
        <taxon>Pucciniomycotina</taxon>
        <taxon>Microbotryomycetes</taxon>
        <taxon>Leucosporidiales</taxon>
        <taxon>Leucosporidium</taxon>
    </lineage>
</organism>
<evidence type="ECO:0000313" key="9">
    <source>
        <dbReference type="Proteomes" id="UP000193467"/>
    </source>
</evidence>